<reference evidence="1 2" key="1">
    <citation type="submission" date="2020-02" db="EMBL/GenBank/DDBJ databases">
        <title>Full genome sequence of Nocardioides sp. R-3366.</title>
        <authorList>
            <person name="Im W.-T."/>
        </authorList>
    </citation>
    <scope>NUCLEOTIDE SEQUENCE [LARGE SCALE GENOMIC DNA]</scope>
    <source>
        <strain evidence="1 2">R-3366</strain>
    </source>
</reference>
<evidence type="ECO:0000313" key="1">
    <source>
        <dbReference type="EMBL" id="QIG41450.1"/>
    </source>
</evidence>
<gene>
    <name evidence="1" type="ORF">G5V58_00490</name>
</gene>
<dbReference type="RefSeq" id="WP_165227803.1">
    <property type="nucleotide sequence ID" value="NZ_CP049257.1"/>
</dbReference>
<dbReference type="EMBL" id="CP049257">
    <property type="protein sequence ID" value="QIG41450.1"/>
    <property type="molecule type" value="Genomic_DNA"/>
</dbReference>
<keyword evidence="2" id="KW-1185">Reference proteome</keyword>
<proteinExistence type="predicted"/>
<dbReference type="Proteomes" id="UP000502996">
    <property type="component" value="Chromosome"/>
</dbReference>
<dbReference type="KEGG" id="nano:G5V58_00490"/>
<name>A0A6G6W8S9_9ACTN</name>
<protein>
    <submittedName>
        <fullName evidence="1">Uncharacterized protein</fullName>
    </submittedName>
</protein>
<evidence type="ECO:0000313" key="2">
    <source>
        <dbReference type="Proteomes" id="UP000502996"/>
    </source>
</evidence>
<dbReference type="AlphaFoldDB" id="A0A6G6W8S9"/>
<organism evidence="1 2">
    <name type="scientific">Nocardioides anomalus</name>
    <dbReference type="NCBI Taxonomy" id="2712223"/>
    <lineage>
        <taxon>Bacteria</taxon>
        <taxon>Bacillati</taxon>
        <taxon>Actinomycetota</taxon>
        <taxon>Actinomycetes</taxon>
        <taxon>Propionibacteriales</taxon>
        <taxon>Nocardioidaceae</taxon>
        <taxon>Nocardioides</taxon>
    </lineage>
</organism>
<accession>A0A6G6W8S9</accession>
<sequence length="60" mass="6281">MTGELVPRRTRVEAQNLDTLARLVQAAALAAPPEPASTADPVTIGLEPFCSDPVQEPVAV</sequence>